<feature type="domain" description="Transposase Helix-turn-helix" evidence="2">
    <location>
        <begin position="52"/>
        <end position="100"/>
    </location>
</feature>
<dbReference type="AlphaFoldDB" id="A0A4D4J813"/>
<reference evidence="4" key="1">
    <citation type="submission" date="2019-04" db="EMBL/GenBank/DDBJ databases">
        <title>Draft genome sequence of Pseudonocardiaceae bacterium SL3-2-4.</title>
        <authorList>
            <person name="Ningsih F."/>
            <person name="Yokota A."/>
            <person name="Sakai Y."/>
            <person name="Nanatani K."/>
            <person name="Yabe S."/>
            <person name="Oetari A."/>
            <person name="Sjamsuridzal W."/>
        </authorList>
    </citation>
    <scope>NUCLEOTIDE SEQUENCE [LARGE SCALE GENOMIC DNA]</scope>
    <source>
        <strain evidence="4">SL3-2-4</strain>
    </source>
</reference>
<evidence type="ECO:0000313" key="3">
    <source>
        <dbReference type="EMBL" id="GDY30656.1"/>
    </source>
</evidence>
<evidence type="ECO:0000259" key="2">
    <source>
        <dbReference type="Pfam" id="PF13613"/>
    </source>
</evidence>
<dbReference type="GO" id="GO:0006313">
    <property type="term" value="P:DNA transposition"/>
    <property type="evidence" value="ECO:0007669"/>
    <property type="project" value="InterPro"/>
</dbReference>
<sequence length="264" mass="29127">MVVDLAVEQVIRADRPEWVPVFTGLSARQFAKLVRLVATRGGEQTGTGRRWGLPLADRVLLVAVYYRTNLTFRQIALLFGISKCAANRVVDHLAPLLALSPVTKPHGPETVLIVDGTLVPTHDRSRSASSKNYRYSVNMQVVIDANTELTVAVGTPTPGNRNDCRSYRDSGVDQQCTGAHVMADGGYQDNPGVIMPYRKPGDGSPLPGWKEQLNTVHKRVRARVEHALAHLKSWNILRNCRRKGDGVWYATLGVAQMRNLALLV</sequence>
<protein>
    <recommendedName>
        <fullName evidence="5">IS5 family transposase</fullName>
    </recommendedName>
</protein>
<comment type="caution">
    <text evidence="3">The sequence shown here is derived from an EMBL/GenBank/DDBJ whole genome shotgun (WGS) entry which is preliminary data.</text>
</comment>
<accession>A0A4D4J813</accession>
<name>A0A4D4J813_9PSEU</name>
<feature type="domain" description="Transposase IS4-like" evidence="1">
    <location>
        <begin position="108"/>
        <end position="259"/>
    </location>
</feature>
<dbReference type="InterPro" id="IPR002559">
    <property type="entry name" value="Transposase_11"/>
</dbReference>
<dbReference type="EMBL" id="BJFL01000008">
    <property type="protein sequence ID" value="GDY30656.1"/>
    <property type="molecule type" value="Genomic_DNA"/>
</dbReference>
<gene>
    <name evidence="3" type="ORF">GTS_22890</name>
</gene>
<proteinExistence type="predicted"/>
<dbReference type="GO" id="GO:0004803">
    <property type="term" value="F:transposase activity"/>
    <property type="evidence" value="ECO:0007669"/>
    <property type="project" value="InterPro"/>
</dbReference>
<dbReference type="InterPro" id="IPR027805">
    <property type="entry name" value="Transposase_HTH_dom"/>
</dbReference>
<dbReference type="Proteomes" id="UP000298860">
    <property type="component" value="Unassembled WGS sequence"/>
</dbReference>
<dbReference type="Pfam" id="PF01609">
    <property type="entry name" value="DDE_Tnp_1"/>
    <property type="match status" value="1"/>
</dbReference>
<evidence type="ECO:0000259" key="1">
    <source>
        <dbReference type="Pfam" id="PF01609"/>
    </source>
</evidence>
<dbReference type="GO" id="GO:0003677">
    <property type="term" value="F:DNA binding"/>
    <property type="evidence" value="ECO:0007669"/>
    <property type="project" value="InterPro"/>
</dbReference>
<organism evidence="3 4">
    <name type="scientific">Gandjariella thermophila</name>
    <dbReference type="NCBI Taxonomy" id="1931992"/>
    <lineage>
        <taxon>Bacteria</taxon>
        <taxon>Bacillati</taxon>
        <taxon>Actinomycetota</taxon>
        <taxon>Actinomycetes</taxon>
        <taxon>Pseudonocardiales</taxon>
        <taxon>Pseudonocardiaceae</taxon>
        <taxon>Gandjariella</taxon>
    </lineage>
</organism>
<keyword evidence="4" id="KW-1185">Reference proteome</keyword>
<dbReference type="Pfam" id="PF13613">
    <property type="entry name" value="HTH_Tnp_4"/>
    <property type="match status" value="1"/>
</dbReference>
<evidence type="ECO:0000313" key="4">
    <source>
        <dbReference type="Proteomes" id="UP000298860"/>
    </source>
</evidence>
<evidence type="ECO:0008006" key="5">
    <source>
        <dbReference type="Google" id="ProtNLM"/>
    </source>
</evidence>